<feature type="domain" description="Band 7" evidence="1">
    <location>
        <begin position="26"/>
        <end position="236"/>
    </location>
</feature>
<evidence type="ECO:0000313" key="3">
    <source>
        <dbReference type="Proteomes" id="UP000178106"/>
    </source>
</evidence>
<proteinExistence type="predicted"/>
<protein>
    <recommendedName>
        <fullName evidence="1">Band 7 domain-containing protein</fullName>
    </recommendedName>
</protein>
<dbReference type="PROSITE" id="PS51257">
    <property type="entry name" value="PROKAR_LIPOPROTEIN"/>
    <property type="match status" value="1"/>
</dbReference>
<evidence type="ECO:0000259" key="1">
    <source>
        <dbReference type="Pfam" id="PF01145"/>
    </source>
</evidence>
<sequence length="294" mass="31749">MKFLNSALFILFVAFIAGCSQTYVGVPPNYIGMMLTPTGYENKIYTPGQADVGNVGAGGQANTLVLIQRSGLQVEESFGGRDANADKEDHRCLTGDGLPMTIDVRLLLALPNIETEAGKTDLKRLFLLGNPKAQEGNTRVLVLDAQQVYSDQARQEVRGRIRQLCRQVANFSAAFDSFGAKDDTNLSRRIEKEVGVVLRQKGIPLGIVSVEVSNLKPDQAVIEALVQQAAVKEQQKAIDSMVKFLEEDPARLTVYQIQVNREIAMAATAKGNSVVVYAGGNGGSALPLRIPTGK</sequence>
<evidence type="ECO:0000313" key="2">
    <source>
        <dbReference type="EMBL" id="OGZ17010.1"/>
    </source>
</evidence>
<organism evidence="2 3">
    <name type="scientific">Candidatus Lloydbacteria bacterium RIFOXYC12_FULL_46_25</name>
    <dbReference type="NCBI Taxonomy" id="1798670"/>
    <lineage>
        <taxon>Bacteria</taxon>
        <taxon>Candidatus Lloydiibacteriota</taxon>
    </lineage>
</organism>
<dbReference type="EMBL" id="MHLU01000153">
    <property type="protein sequence ID" value="OGZ17010.1"/>
    <property type="molecule type" value="Genomic_DNA"/>
</dbReference>
<reference evidence="2 3" key="1">
    <citation type="journal article" date="2016" name="Nat. Commun.">
        <title>Thousands of microbial genomes shed light on interconnected biogeochemical processes in an aquifer system.</title>
        <authorList>
            <person name="Anantharaman K."/>
            <person name="Brown C.T."/>
            <person name="Hug L.A."/>
            <person name="Sharon I."/>
            <person name="Castelle C.J."/>
            <person name="Probst A.J."/>
            <person name="Thomas B.C."/>
            <person name="Singh A."/>
            <person name="Wilkins M.J."/>
            <person name="Karaoz U."/>
            <person name="Brodie E.L."/>
            <person name="Williams K.H."/>
            <person name="Hubbard S.S."/>
            <person name="Banfield J.F."/>
        </authorList>
    </citation>
    <scope>NUCLEOTIDE SEQUENCE [LARGE SCALE GENOMIC DNA]</scope>
</reference>
<dbReference type="AlphaFoldDB" id="A0A1G2DVT5"/>
<gene>
    <name evidence="2" type="ORF">A2494_00790</name>
</gene>
<dbReference type="InterPro" id="IPR001107">
    <property type="entry name" value="Band_7"/>
</dbReference>
<comment type="caution">
    <text evidence="2">The sequence shown here is derived from an EMBL/GenBank/DDBJ whole genome shotgun (WGS) entry which is preliminary data.</text>
</comment>
<accession>A0A1G2DVT5</accession>
<name>A0A1G2DVT5_9BACT</name>
<dbReference type="Proteomes" id="UP000178106">
    <property type="component" value="Unassembled WGS sequence"/>
</dbReference>
<dbReference type="Pfam" id="PF01145">
    <property type="entry name" value="Band_7"/>
    <property type="match status" value="1"/>
</dbReference>